<evidence type="ECO:0000256" key="1">
    <source>
        <dbReference type="SAM" id="MobiDB-lite"/>
    </source>
</evidence>
<reference evidence="2 3" key="1">
    <citation type="submission" date="2018-09" db="EMBL/GenBank/DDBJ databases">
        <title>A high-quality reference genome of wild soybean provides a powerful tool to mine soybean genomes.</title>
        <authorList>
            <person name="Xie M."/>
            <person name="Chung C.Y.L."/>
            <person name="Li M.-W."/>
            <person name="Wong F.-L."/>
            <person name="Chan T.-F."/>
            <person name="Lam H.-M."/>
        </authorList>
    </citation>
    <scope>NUCLEOTIDE SEQUENCE [LARGE SCALE GENOMIC DNA]</scope>
    <source>
        <strain evidence="3">cv. W05</strain>
        <tissue evidence="2">Hypocotyl of etiolated seedlings</tissue>
    </source>
</reference>
<accession>A0A445JX39</accession>
<dbReference type="InterPro" id="IPR039266">
    <property type="entry name" value="EN-1/SPM"/>
</dbReference>
<dbReference type="EMBL" id="QZWG01000007">
    <property type="protein sequence ID" value="RZC03062.1"/>
    <property type="molecule type" value="Genomic_DNA"/>
</dbReference>
<gene>
    <name evidence="2" type="ORF">D0Y65_017934</name>
</gene>
<dbReference type="Pfam" id="PF03004">
    <property type="entry name" value="Transposase_24"/>
    <property type="match status" value="1"/>
</dbReference>
<feature type="region of interest" description="Disordered" evidence="1">
    <location>
        <begin position="483"/>
        <end position="518"/>
    </location>
</feature>
<dbReference type="PANTHER" id="PTHR33157">
    <property type="entry name" value="AUTONOMOUS TRANSPOSABLE ELEMENT EN-1 MOSAIC PROTEIN-RELATED"/>
    <property type="match status" value="1"/>
</dbReference>
<feature type="compositionally biased region" description="Polar residues" evidence="1">
    <location>
        <begin position="573"/>
        <end position="582"/>
    </location>
</feature>
<dbReference type="AlphaFoldDB" id="A0A445JX39"/>
<feature type="region of interest" description="Disordered" evidence="1">
    <location>
        <begin position="389"/>
        <end position="428"/>
    </location>
</feature>
<dbReference type="Proteomes" id="UP000289340">
    <property type="component" value="Chromosome 7"/>
</dbReference>
<dbReference type="GO" id="GO:0032196">
    <property type="term" value="P:transposition"/>
    <property type="evidence" value="ECO:0007669"/>
    <property type="project" value="InterPro"/>
</dbReference>
<evidence type="ECO:0000313" key="3">
    <source>
        <dbReference type="Proteomes" id="UP000289340"/>
    </source>
</evidence>
<proteinExistence type="predicted"/>
<protein>
    <submittedName>
        <fullName evidence="2">Uncharacterized protein</fullName>
    </submittedName>
</protein>
<feature type="compositionally biased region" description="Basic and acidic residues" evidence="1">
    <location>
        <begin position="484"/>
        <end position="495"/>
    </location>
</feature>
<name>A0A445JX39_GLYSO</name>
<keyword evidence="3" id="KW-1185">Reference proteome</keyword>
<organism evidence="2 3">
    <name type="scientific">Glycine soja</name>
    <name type="common">Wild soybean</name>
    <dbReference type="NCBI Taxonomy" id="3848"/>
    <lineage>
        <taxon>Eukaryota</taxon>
        <taxon>Viridiplantae</taxon>
        <taxon>Streptophyta</taxon>
        <taxon>Embryophyta</taxon>
        <taxon>Tracheophyta</taxon>
        <taxon>Spermatophyta</taxon>
        <taxon>Magnoliopsida</taxon>
        <taxon>eudicotyledons</taxon>
        <taxon>Gunneridae</taxon>
        <taxon>Pentapetalae</taxon>
        <taxon>rosids</taxon>
        <taxon>fabids</taxon>
        <taxon>Fabales</taxon>
        <taxon>Fabaceae</taxon>
        <taxon>Papilionoideae</taxon>
        <taxon>50 kb inversion clade</taxon>
        <taxon>NPAAA clade</taxon>
        <taxon>indigoferoid/millettioid clade</taxon>
        <taxon>Phaseoleae</taxon>
        <taxon>Glycine</taxon>
        <taxon>Glycine subgen. Soja</taxon>
    </lineage>
</organism>
<feature type="region of interest" description="Disordered" evidence="1">
    <location>
        <begin position="318"/>
        <end position="355"/>
    </location>
</feature>
<feature type="compositionally biased region" description="Polar residues" evidence="1">
    <location>
        <begin position="398"/>
        <end position="423"/>
    </location>
</feature>
<sequence length="597" mass="68638">MERKVQNDYKGREIANRNNGSVHKTKVEVNLLNRRWSQNRYKERAILMGHTDMTEECHLWNKGILGGNSLNPELRRLQPPFSAASTFSAHFRLASMTDLEPDLKLDLELNSLNLNLHLNSLNLNLKPALEPDLDLLNLHLNFNLIPPNPLNLNLDLLNLHLNLNLIPPNLLNLNLDLLLYLNHNLIPPNLNISPLKSYVWKNIQWPIKPHLLHLVIFDQHKLVIGTIASIIRTNLEEAKPSWKKLSIGQRDSWFNIFESKFTWPPQYKDMVRRNFEKRGSAKMTQLMQDVRKNLNQKPTWMEDDVWAQLQAHWESSSFKNKSEINKRNRKSMDGASLHTGGSIPHRLHWKRMKEEKGTDPSLAEFYFRTHRRKKDQSWVGPHAESAYDKFEQRKTELSSKSSKFTSGEGGTDSQADSQPSMNHMPSDFDIWADSVGKKKGRIFGLGSIAKTLFTSSSQPTKLSANSEEVDALRNQIQELNESLQRQEQEQQKTRQELTQTKNQGSTSIASSSQPMKLSANPEEIDALRNQINALNESLQRHVQEKLEMKQELTQTKEQVIALMQHFGFVGSLRPSSSPQHNSVNDDDYSDTISDHID</sequence>
<evidence type="ECO:0000313" key="2">
    <source>
        <dbReference type="EMBL" id="RZC03062.1"/>
    </source>
</evidence>
<feature type="compositionally biased region" description="Basic and acidic residues" evidence="1">
    <location>
        <begin position="320"/>
        <end position="332"/>
    </location>
</feature>
<feature type="region of interest" description="Disordered" evidence="1">
    <location>
        <begin position="571"/>
        <end position="597"/>
    </location>
</feature>
<comment type="caution">
    <text evidence="2">The sequence shown here is derived from an EMBL/GenBank/DDBJ whole genome shotgun (WGS) entry which is preliminary data.</text>
</comment>
<feature type="compositionally biased region" description="Polar residues" evidence="1">
    <location>
        <begin position="502"/>
        <end position="515"/>
    </location>
</feature>
<dbReference type="SUPFAM" id="SSF58100">
    <property type="entry name" value="Bacterial hemolysins"/>
    <property type="match status" value="1"/>
</dbReference>
<dbReference type="InterPro" id="IPR004252">
    <property type="entry name" value="Probable_transposase_24"/>
</dbReference>